<sequence>MHTEDMLRVFLDRLVMHLTGHFGQSSRGGDMTPTFRALCSAVSRGRHRRGNFVFSTWLAVVLETAGARLRLVGVETVESEGARPQFAKFPVMVEFTDKVDRGLTGRFGDCGWDAGRGQAGESAGIRPTFRPAEELRVLWW</sequence>
<dbReference type="OrthoDB" id="10617038at2759"/>
<reference evidence="1" key="1">
    <citation type="submission" date="2017-09" db="EMBL/GenBank/DDBJ databases">
        <title>Polyketide synthases of a Diaporthe helianthi virulent isolate.</title>
        <authorList>
            <person name="Baroncelli R."/>
        </authorList>
    </citation>
    <scope>NUCLEOTIDE SEQUENCE [LARGE SCALE GENOMIC DNA]</scope>
    <source>
        <strain evidence="1">7/96</strain>
    </source>
</reference>
<organism evidence="1 2">
    <name type="scientific">Diaporthe helianthi</name>
    <dbReference type="NCBI Taxonomy" id="158607"/>
    <lineage>
        <taxon>Eukaryota</taxon>
        <taxon>Fungi</taxon>
        <taxon>Dikarya</taxon>
        <taxon>Ascomycota</taxon>
        <taxon>Pezizomycotina</taxon>
        <taxon>Sordariomycetes</taxon>
        <taxon>Sordariomycetidae</taxon>
        <taxon>Diaporthales</taxon>
        <taxon>Diaporthaceae</taxon>
        <taxon>Diaporthe</taxon>
    </lineage>
</organism>
<dbReference type="Proteomes" id="UP000094444">
    <property type="component" value="Unassembled WGS sequence"/>
</dbReference>
<dbReference type="AlphaFoldDB" id="A0A2P5HU45"/>
<gene>
    <name evidence="1" type="ORF">DHEL01_v207832</name>
</gene>
<dbReference type="EMBL" id="MAVT02000735">
    <property type="protein sequence ID" value="POS73779.1"/>
    <property type="molecule type" value="Genomic_DNA"/>
</dbReference>
<comment type="caution">
    <text evidence="1">The sequence shown here is derived from an EMBL/GenBank/DDBJ whole genome shotgun (WGS) entry which is preliminary data.</text>
</comment>
<proteinExistence type="predicted"/>
<protein>
    <submittedName>
        <fullName evidence="1">Uncharacterized protein</fullName>
    </submittedName>
</protein>
<accession>A0A2P5HU45</accession>
<keyword evidence="2" id="KW-1185">Reference proteome</keyword>
<evidence type="ECO:0000313" key="1">
    <source>
        <dbReference type="EMBL" id="POS73779.1"/>
    </source>
</evidence>
<dbReference type="InParanoid" id="A0A2P5HU45"/>
<name>A0A2P5HU45_DIAHE</name>
<evidence type="ECO:0000313" key="2">
    <source>
        <dbReference type="Proteomes" id="UP000094444"/>
    </source>
</evidence>